<evidence type="ECO:0000256" key="2">
    <source>
        <dbReference type="SAM" id="Phobius"/>
    </source>
</evidence>
<evidence type="ECO:0000313" key="4">
    <source>
        <dbReference type="Proteomes" id="UP000245020"/>
    </source>
</evidence>
<keyword evidence="4" id="KW-1185">Reference proteome</keyword>
<keyword evidence="2" id="KW-0472">Membrane</keyword>
<evidence type="ECO:0000313" key="3">
    <source>
        <dbReference type="EMBL" id="PWD80440.1"/>
    </source>
</evidence>
<feature type="compositionally biased region" description="Polar residues" evidence="1">
    <location>
        <begin position="264"/>
        <end position="283"/>
    </location>
</feature>
<sequence length="312" mass="35611">MTVSKAQFLNNLKNGSRPVELDQKDFKSLDSNLFSDKSLTPGAIFSIVENEGIEWIKPRYFDDLISSLNYEVFNEKRCLHALDVKKYLQNRKNIQGFIIDNDERQESNSAAQKPEDKTEENNQRIKDIDVNQLLNDKKNLLDTFLVTDILRESIEDAKNGNGLSKLKSYIKSCVRHDDFSVQDVLLTILYSYQKIPDLFEDYSVSKFSPAIDLNESLWDEQYLGSQMNYITGNFSLERLMHLINVLNKLNKKSTVSKLVKEKISSSSNQEKNYGKSDSNTSNLQSDRQKNFIKVAIAAGGVVLAVIIALFII</sequence>
<gene>
    <name evidence="3" type="ORF">DC083_08995</name>
</gene>
<accession>A0A2U2ACP9</accession>
<keyword evidence="2" id="KW-1133">Transmembrane helix</keyword>
<organism evidence="3 4">
    <name type="scientific">Ignatzschineria ureiclastica</name>
    <dbReference type="NCBI Taxonomy" id="472582"/>
    <lineage>
        <taxon>Bacteria</taxon>
        <taxon>Pseudomonadati</taxon>
        <taxon>Pseudomonadota</taxon>
        <taxon>Gammaproteobacteria</taxon>
        <taxon>Cardiobacteriales</taxon>
        <taxon>Ignatzschineriaceae</taxon>
        <taxon>Ignatzschineria</taxon>
    </lineage>
</organism>
<evidence type="ECO:0000256" key="1">
    <source>
        <dbReference type="SAM" id="MobiDB-lite"/>
    </source>
</evidence>
<dbReference type="RefSeq" id="WP_109189882.1">
    <property type="nucleotide sequence ID" value="NZ_BMYA01000004.1"/>
</dbReference>
<comment type="caution">
    <text evidence="3">The sequence shown here is derived from an EMBL/GenBank/DDBJ whole genome shotgun (WGS) entry which is preliminary data.</text>
</comment>
<name>A0A2U2ACP9_9GAMM</name>
<dbReference type="OrthoDB" id="9204502at2"/>
<feature type="transmembrane region" description="Helical" evidence="2">
    <location>
        <begin position="291"/>
        <end position="311"/>
    </location>
</feature>
<protein>
    <submittedName>
        <fullName evidence="3">Uncharacterized protein</fullName>
    </submittedName>
</protein>
<dbReference type="Proteomes" id="UP000245020">
    <property type="component" value="Unassembled WGS sequence"/>
</dbReference>
<dbReference type="AlphaFoldDB" id="A0A2U2ACP9"/>
<keyword evidence="2" id="KW-0812">Transmembrane</keyword>
<dbReference type="EMBL" id="QEWQ01000006">
    <property type="protein sequence ID" value="PWD80440.1"/>
    <property type="molecule type" value="Genomic_DNA"/>
</dbReference>
<proteinExistence type="predicted"/>
<reference evidence="4" key="1">
    <citation type="submission" date="2018-05" db="EMBL/GenBank/DDBJ databases">
        <title>Ignatzschineria dubaiensis sp. nov., isolated from necrotic foot tissues of dromedaries (Camelus dromedarius) and associated maggots in Dubai, United Arab Emirates.</title>
        <authorList>
            <person name="Tsang C.C."/>
            <person name="Tang J.Y.M."/>
            <person name="Fong J.Y.H."/>
            <person name="Kinne J."/>
            <person name="Lee H.H."/>
            <person name="Joseph M."/>
            <person name="Jose S."/>
            <person name="Schuster R.K."/>
            <person name="Tang Y."/>
            <person name="Sivakumar S."/>
            <person name="Chen J.H.K."/>
            <person name="Teng J.L.L."/>
            <person name="Lau S.K.P."/>
            <person name="Wernery U."/>
            <person name="Woo P.C.Y."/>
        </authorList>
    </citation>
    <scope>NUCLEOTIDE SEQUENCE [LARGE SCALE GENOMIC DNA]</scope>
    <source>
        <strain evidence="4">KCTC 22644</strain>
    </source>
</reference>
<feature type="region of interest" description="Disordered" evidence="1">
    <location>
        <begin position="262"/>
        <end position="283"/>
    </location>
</feature>